<comment type="similarity">
    <text evidence="1">Belongs to the short-chain dehydrogenases/reductases (SDR) family.</text>
</comment>
<dbReference type="InterPro" id="IPR036291">
    <property type="entry name" value="NAD(P)-bd_dom_sf"/>
</dbReference>
<gene>
    <name evidence="3" type="ORF">GCM10007932_00430</name>
</gene>
<comment type="caution">
    <text evidence="3">The sequence shown here is derived from an EMBL/GenBank/DDBJ whole genome shotgun (WGS) entry which is preliminary data.</text>
</comment>
<evidence type="ECO:0000256" key="2">
    <source>
        <dbReference type="ARBA" id="ARBA00023002"/>
    </source>
</evidence>
<accession>A0AAV5NJU4</accession>
<dbReference type="PRINTS" id="PR00081">
    <property type="entry name" value="GDHRDH"/>
</dbReference>
<dbReference type="RefSeq" id="WP_126609524.1">
    <property type="nucleotide sequence ID" value="NZ_AP025147.1"/>
</dbReference>
<dbReference type="PANTHER" id="PTHR24321">
    <property type="entry name" value="DEHYDROGENASES, SHORT CHAIN"/>
    <property type="match status" value="1"/>
</dbReference>
<dbReference type="PRINTS" id="PR00080">
    <property type="entry name" value="SDRFAMILY"/>
</dbReference>
<proteinExistence type="inferred from homology"/>
<dbReference type="PROSITE" id="PS00061">
    <property type="entry name" value="ADH_SHORT"/>
    <property type="match status" value="1"/>
</dbReference>
<dbReference type="Proteomes" id="UP001156690">
    <property type="component" value="Unassembled WGS sequence"/>
</dbReference>
<keyword evidence="2" id="KW-0560">Oxidoreductase</keyword>
<name>A0AAV5NJU4_9VIBR</name>
<sequence>MSITAYQDDQLILQGKVALLSGANGGIGLSVCEIYASNGAKCMVLDLGETPSTELQALMQEYPNSVQYCSTDVTDINQIELAVSQTKAQFGGIDILFNNAAIFDMGPVLDSSPEQFDKLYSVNVKGMFFVMQAVLKEMVSAGQGGKVINMASQAGRRGEPLVAHYCATKAAVISYTQSAGLAMAEQGINVNGISPGVVDTPMWEHVDSLFAKYENRPLGEKKRLVGEEVPLGRMGVPADMAGMALFLASPMANYITAQTFNVDGGNAMN</sequence>
<organism evidence="3 4">
    <name type="scientific">Vibrio penaeicida</name>
    <dbReference type="NCBI Taxonomy" id="104609"/>
    <lineage>
        <taxon>Bacteria</taxon>
        <taxon>Pseudomonadati</taxon>
        <taxon>Pseudomonadota</taxon>
        <taxon>Gammaproteobacteria</taxon>
        <taxon>Vibrionales</taxon>
        <taxon>Vibrionaceae</taxon>
        <taxon>Vibrio</taxon>
    </lineage>
</organism>
<dbReference type="FunFam" id="3.40.50.720:FF:000084">
    <property type="entry name" value="Short-chain dehydrogenase reductase"/>
    <property type="match status" value="1"/>
</dbReference>
<evidence type="ECO:0000313" key="4">
    <source>
        <dbReference type="Proteomes" id="UP001156690"/>
    </source>
</evidence>
<evidence type="ECO:0000313" key="3">
    <source>
        <dbReference type="EMBL" id="GLQ70683.1"/>
    </source>
</evidence>
<dbReference type="NCBIfam" id="NF005472">
    <property type="entry name" value="PRK07067.1"/>
    <property type="match status" value="1"/>
</dbReference>
<dbReference type="SUPFAM" id="SSF51735">
    <property type="entry name" value="NAD(P)-binding Rossmann-fold domains"/>
    <property type="match status" value="1"/>
</dbReference>
<protein>
    <submittedName>
        <fullName evidence="3">Sorbitol dehydrogenase</fullName>
    </submittedName>
</protein>
<keyword evidence="4" id="KW-1185">Reference proteome</keyword>
<dbReference type="InterPro" id="IPR002347">
    <property type="entry name" value="SDR_fam"/>
</dbReference>
<dbReference type="InterPro" id="IPR020904">
    <property type="entry name" value="Sc_DH/Rdtase_CS"/>
</dbReference>
<reference evidence="4" key="1">
    <citation type="journal article" date="2019" name="Int. J. Syst. Evol. Microbiol.">
        <title>The Global Catalogue of Microorganisms (GCM) 10K type strain sequencing project: providing services to taxonomists for standard genome sequencing and annotation.</title>
        <authorList>
            <consortium name="The Broad Institute Genomics Platform"/>
            <consortium name="The Broad Institute Genome Sequencing Center for Infectious Disease"/>
            <person name="Wu L."/>
            <person name="Ma J."/>
        </authorList>
    </citation>
    <scope>NUCLEOTIDE SEQUENCE [LARGE SCALE GENOMIC DNA]</scope>
    <source>
        <strain evidence="4">NBRC 15640</strain>
    </source>
</reference>
<dbReference type="Pfam" id="PF13561">
    <property type="entry name" value="adh_short_C2"/>
    <property type="match status" value="1"/>
</dbReference>
<dbReference type="PANTHER" id="PTHR24321:SF8">
    <property type="entry name" value="ESTRADIOL 17-BETA-DEHYDROGENASE 8-RELATED"/>
    <property type="match status" value="1"/>
</dbReference>
<dbReference type="Gene3D" id="3.40.50.720">
    <property type="entry name" value="NAD(P)-binding Rossmann-like Domain"/>
    <property type="match status" value="1"/>
</dbReference>
<dbReference type="EMBL" id="BSNX01000001">
    <property type="protein sequence ID" value="GLQ70683.1"/>
    <property type="molecule type" value="Genomic_DNA"/>
</dbReference>
<evidence type="ECO:0000256" key="1">
    <source>
        <dbReference type="ARBA" id="ARBA00006484"/>
    </source>
</evidence>
<dbReference type="GO" id="GO:0016491">
    <property type="term" value="F:oxidoreductase activity"/>
    <property type="evidence" value="ECO:0007669"/>
    <property type="project" value="UniProtKB-KW"/>
</dbReference>
<dbReference type="AlphaFoldDB" id="A0AAV5NJU4"/>